<name>E0TI09_PARBH</name>
<dbReference type="GO" id="GO:0006882">
    <property type="term" value="P:intracellular zinc ion homeostasis"/>
    <property type="evidence" value="ECO:0007669"/>
    <property type="project" value="InterPro"/>
</dbReference>
<feature type="transmembrane region" description="Helical" evidence="7">
    <location>
        <begin position="61"/>
        <end position="77"/>
    </location>
</feature>
<feature type="transmembrane region" description="Helical" evidence="7">
    <location>
        <begin position="97"/>
        <end position="115"/>
    </location>
</feature>
<dbReference type="AlphaFoldDB" id="E0TI09"/>
<sequence>MSSMSDTAALGHDHVYLGDAHDRNMRRTLWVVALTAVMMVGEIIAGRLYGSMALLADGFHMATHAGALGIAAGAYLYAKRQATNRKFSFGTGKVGDLAGFASALILGLVSLGIAAESFGRLIDPREVAFDQATVVAIIGLIVNLVSAALLGGDHHHHGHDHQHEGHHHHGHDNNLRSAYFHVLADALTSVLAIAALLSGRFLGWVWLDPVMGIVGALVIARWSWSLLKDTAGVLLDRTDPHLEEHIREAVAGDAAITDLHVWRIAPGAHAAIVSVTGTEDPAPLREKVSSLSGVAHLTVEVR</sequence>
<feature type="domain" description="Cation efflux protein transmembrane" evidence="8">
    <location>
        <begin position="31"/>
        <end position="235"/>
    </location>
</feature>
<keyword evidence="6 7" id="KW-0472">Membrane</keyword>
<dbReference type="OrthoDB" id="271709at2"/>
<evidence type="ECO:0000256" key="7">
    <source>
        <dbReference type="SAM" id="Phobius"/>
    </source>
</evidence>
<dbReference type="InterPro" id="IPR045316">
    <property type="entry name" value="Msc2-like"/>
</dbReference>
<dbReference type="Gene3D" id="1.20.1510.10">
    <property type="entry name" value="Cation efflux protein transmembrane domain"/>
    <property type="match status" value="1"/>
</dbReference>
<evidence type="ECO:0000256" key="2">
    <source>
        <dbReference type="ARBA" id="ARBA00022448"/>
    </source>
</evidence>
<keyword evidence="10" id="KW-1185">Reference proteome</keyword>
<proteinExistence type="predicted"/>
<dbReference type="Pfam" id="PF01545">
    <property type="entry name" value="Cation_efflux"/>
    <property type="match status" value="1"/>
</dbReference>
<dbReference type="InterPro" id="IPR027469">
    <property type="entry name" value="Cation_efflux_TMD_sf"/>
</dbReference>
<evidence type="ECO:0000313" key="10">
    <source>
        <dbReference type="Proteomes" id="UP000001302"/>
    </source>
</evidence>
<dbReference type="SUPFAM" id="SSF161111">
    <property type="entry name" value="Cation efflux protein transmembrane domain-like"/>
    <property type="match status" value="1"/>
</dbReference>
<dbReference type="KEGG" id="pbr:PB2503_00265"/>
<dbReference type="GO" id="GO:0016020">
    <property type="term" value="C:membrane"/>
    <property type="evidence" value="ECO:0007669"/>
    <property type="project" value="UniProtKB-SubCell"/>
</dbReference>
<dbReference type="RefSeq" id="WP_013301794.1">
    <property type="nucleotide sequence ID" value="NC_014414.1"/>
</dbReference>
<feature type="transmembrane region" description="Helical" evidence="7">
    <location>
        <begin position="29"/>
        <end position="49"/>
    </location>
</feature>
<dbReference type="NCBIfam" id="TIGR01297">
    <property type="entry name" value="CDF"/>
    <property type="match status" value="1"/>
</dbReference>
<evidence type="ECO:0000256" key="3">
    <source>
        <dbReference type="ARBA" id="ARBA00022692"/>
    </source>
</evidence>
<evidence type="ECO:0000313" key="9">
    <source>
        <dbReference type="EMBL" id="ADM10820.1"/>
    </source>
</evidence>
<gene>
    <name evidence="9" type="ordered locus">PB2503_00265</name>
</gene>
<keyword evidence="3 7" id="KW-0812">Transmembrane</keyword>
<dbReference type="PANTHER" id="PTHR45755:SF4">
    <property type="entry name" value="ZINC TRANSPORTER 7"/>
    <property type="match status" value="1"/>
</dbReference>
<evidence type="ECO:0000256" key="4">
    <source>
        <dbReference type="ARBA" id="ARBA00022989"/>
    </source>
</evidence>
<dbReference type="GO" id="GO:0005385">
    <property type="term" value="F:zinc ion transmembrane transporter activity"/>
    <property type="evidence" value="ECO:0007669"/>
    <property type="project" value="InterPro"/>
</dbReference>
<dbReference type="HOGENOM" id="CLU_013430_1_0_5"/>
<dbReference type="InterPro" id="IPR002524">
    <property type="entry name" value="Cation_efflux"/>
</dbReference>
<comment type="subcellular location">
    <subcellularLocation>
        <location evidence="1">Membrane</location>
        <topology evidence="1">Multi-pass membrane protein</topology>
    </subcellularLocation>
</comment>
<organism evidence="9 10">
    <name type="scientific">Parvularcula bermudensis (strain ATCC BAA-594 / HTCC2503 / KCTC 12087)</name>
    <dbReference type="NCBI Taxonomy" id="314260"/>
    <lineage>
        <taxon>Bacteria</taxon>
        <taxon>Pseudomonadati</taxon>
        <taxon>Pseudomonadota</taxon>
        <taxon>Alphaproteobacteria</taxon>
        <taxon>Parvularculales</taxon>
        <taxon>Parvularculaceae</taxon>
        <taxon>Parvularcula</taxon>
    </lineage>
</organism>
<evidence type="ECO:0000256" key="1">
    <source>
        <dbReference type="ARBA" id="ARBA00004141"/>
    </source>
</evidence>
<evidence type="ECO:0000256" key="6">
    <source>
        <dbReference type="ARBA" id="ARBA00023136"/>
    </source>
</evidence>
<dbReference type="EMBL" id="CP002156">
    <property type="protein sequence ID" value="ADM10820.1"/>
    <property type="molecule type" value="Genomic_DNA"/>
</dbReference>
<feature type="transmembrane region" description="Helical" evidence="7">
    <location>
        <begin position="178"/>
        <end position="197"/>
    </location>
</feature>
<accession>E0TI09</accession>
<dbReference type="NCBIfam" id="NF033827">
    <property type="entry name" value="CDF_efflux_DmeF"/>
    <property type="match status" value="1"/>
</dbReference>
<keyword evidence="4 7" id="KW-1133">Transmembrane helix</keyword>
<dbReference type="PANTHER" id="PTHR45755">
    <property type="match status" value="1"/>
</dbReference>
<dbReference type="InterPro" id="IPR058533">
    <property type="entry name" value="Cation_efflux_TM"/>
</dbReference>
<evidence type="ECO:0000259" key="8">
    <source>
        <dbReference type="Pfam" id="PF01545"/>
    </source>
</evidence>
<dbReference type="eggNOG" id="COG1230">
    <property type="taxonomic scope" value="Bacteria"/>
</dbReference>
<protein>
    <submittedName>
        <fullName evidence="9">Cation efflux protein</fullName>
    </submittedName>
</protein>
<dbReference type="STRING" id="314260.PB2503_00265"/>
<keyword evidence="5" id="KW-0406">Ion transport</keyword>
<feature type="transmembrane region" description="Helical" evidence="7">
    <location>
        <begin position="127"/>
        <end position="150"/>
    </location>
</feature>
<dbReference type="Proteomes" id="UP000001302">
    <property type="component" value="Chromosome"/>
</dbReference>
<keyword evidence="2" id="KW-0813">Transport</keyword>
<feature type="transmembrane region" description="Helical" evidence="7">
    <location>
        <begin position="203"/>
        <end position="224"/>
    </location>
</feature>
<evidence type="ECO:0000256" key="5">
    <source>
        <dbReference type="ARBA" id="ARBA00023065"/>
    </source>
</evidence>
<reference evidence="10" key="1">
    <citation type="submission" date="2010-08" db="EMBL/GenBank/DDBJ databases">
        <title>Genome sequence of Parvularcula bermudensis HTCC2503.</title>
        <authorList>
            <person name="Kang D.-M."/>
            <person name="Oh H.-M."/>
            <person name="Cho J.-C."/>
        </authorList>
    </citation>
    <scope>NUCLEOTIDE SEQUENCE [LARGE SCALE GENOMIC DNA]</scope>
    <source>
        <strain evidence="10">ATCC BAA-594 / HTCC2503 / KCTC 12087</strain>
    </source>
</reference>
<reference evidence="9 10" key="2">
    <citation type="journal article" date="2011" name="J. Bacteriol.">
        <title>Complete genome sequence of strain HTCC2503T of Parvularcula bermudensis, the type species of the order "Parvularculales" in the class Alphaproteobacteria.</title>
        <authorList>
            <person name="Oh H.M."/>
            <person name="Kang I."/>
            <person name="Vergin K.L."/>
            <person name="Kang D."/>
            <person name="Rhee K.H."/>
            <person name="Giovannoni S.J."/>
            <person name="Cho J.C."/>
        </authorList>
    </citation>
    <scope>NUCLEOTIDE SEQUENCE [LARGE SCALE GENOMIC DNA]</scope>
    <source>
        <strain evidence="10">ATCC BAA-594 / HTCC2503 / KCTC 12087</strain>
    </source>
</reference>